<accession>A0A6J1GJH6</accession>
<evidence type="ECO:0000256" key="5">
    <source>
        <dbReference type="RuleBase" id="RU367093"/>
    </source>
</evidence>
<organism evidence="7 8">
    <name type="scientific">Cucurbita moschata</name>
    <name type="common">Winter crookneck squash</name>
    <name type="synonym">Cucurbita pepo var. moschata</name>
    <dbReference type="NCBI Taxonomy" id="3662"/>
    <lineage>
        <taxon>Eukaryota</taxon>
        <taxon>Viridiplantae</taxon>
        <taxon>Streptophyta</taxon>
        <taxon>Embryophyta</taxon>
        <taxon>Tracheophyta</taxon>
        <taxon>Spermatophyta</taxon>
        <taxon>Magnoliopsida</taxon>
        <taxon>eudicotyledons</taxon>
        <taxon>Gunneridae</taxon>
        <taxon>Pentapetalae</taxon>
        <taxon>rosids</taxon>
        <taxon>fabids</taxon>
        <taxon>Cucurbitales</taxon>
        <taxon>Cucurbitaceae</taxon>
        <taxon>Cucurbiteae</taxon>
        <taxon>Cucurbita</taxon>
    </lineage>
</organism>
<evidence type="ECO:0000256" key="1">
    <source>
        <dbReference type="ARBA" id="ARBA00010701"/>
    </source>
</evidence>
<dbReference type="CDD" id="cd00519">
    <property type="entry name" value="Lipase_3"/>
    <property type="match status" value="1"/>
</dbReference>
<dbReference type="GO" id="GO:0008970">
    <property type="term" value="F:phospholipase A1 activity"/>
    <property type="evidence" value="ECO:0007669"/>
    <property type="project" value="UniProtKB-UniRule"/>
</dbReference>
<reference evidence="8" key="1">
    <citation type="submission" date="2025-08" db="UniProtKB">
        <authorList>
            <consortium name="RefSeq"/>
        </authorList>
    </citation>
    <scope>IDENTIFICATION</scope>
    <source>
        <tissue evidence="8">Young leaves</tissue>
    </source>
</reference>
<dbReference type="GeneID" id="111454864"/>
<dbReference type="Gene3D" id="3.40.50.1820">
    <property type="entry name" value="alpha/beta hydrolase"/>
    <property type="match status" value="1"/>
</dbReference>
<dbReference type="Pfam" id="PF01764">
    <property type="entry name" value="Lipase_3"/>
    <property type="match status" value="1"/>
</dbReference>
<protein>
    <recommendedName>
        <fullName evidence="5">Phospholipase A1</fullName>
        <ecNumber evidence="5">3.1.1.-</ecNumber>
    </recommendedName>
</protein>
<dbReference type="KEGG" id="cmos:111454864"/>
<evidence type="ECO:0000256" key="2">
    <source>
        <dbReference type="ARBA" id="ARBA00022801"/>
    </source>
</evidence>
<evidence type="ECO:0000259" key="6">
    <source>
        <dbReference type="Pfam" id="PF01764"/>
    </source>
</evidence>
<dbReference type="GO" id="GO:0016042">
    <property type="term" value="P:lipid catabolic process"/>
    <property type="evidence" value="ECO:0007669"/>
    <property type="project" value="UniProtKB-UniRule"/>
</dbReference>
<dbReference type="GO" id="GO:0005737">
    <property type="term" value="C:cytoplasm"/>
    <property type="evidence" value="ECO:0007669"/>
    <property type="project" value="UniProtKB-ARBA"/>
</dbReference>
<keyword evidence="2 5" id="KW-0378">Hydrolase</keyword>
<dbReference type="AlphaFoldDB" id="A0A6J1GJH6"/>
<dbReference type="PANTHER" id="PTHR31828">
    <property type="entry name" value="PHOSPHOLIPASE A1-IIGAMMA"/>
    <property type="match status" value="1"/>
</dbReference>
<dbReference type="FunFam" id="3.40.50.1820:FF:000065">
    <property type="entry name" value="Phospholipase A1-II 3"/>
    <property type="match status" value="1"/>
</dbReference>
<dbReference type="RefSeq" id="XP_022952102.1">
    <property type="nucleotide sequence ID" value="XM_023096334.1"/>
</dbReference>
<evidence type="ECO:0000313" key="8">
    <source>
        <dbReference type="RefSeq" id="XP_022952102.1"/>
    </source>
</evidence>
<dbReference type="InterPro" id="IPR033556">
    <property type="entry name" value="PLA"/>
</dbReference>
<keyword evidence="7" id="KW-1185">Reference proteome</keyword>
<dbReference type="SUPFAM" id="SSF53474">
    <property type="entry name" value="alpha/beta-Hydrolases"/>
    <property type="match status" value="1"/>
</dbReference>
<evidence type="ECO:0000313" key="7">
    <source>
        <dbReference type="Proteomes" id="UP000504609"/>
    </source>
</evidence>
<evidence type="ECO:0000256" key="4">
    <source>
        <dbReference type="ARBA" id="ARBA00023098"/>
    </source>
</evidence>
<keyword evidence="4 5" id="KW-0443">Lipid metabolism</keyword>
<evidence type="ECO:0000256" key="3">
    <source>
        <dbReference type="ARBA" id="ARBA00022963"/>
    </source>
</evidence>
<gene>
    <name evidence="8" type="primary">LOC111454864</name>
</gene>
<dbReference type="InterPro" id="IPR029058">
    <property type="entry name" value="AB_hydrolase_fold"/>
</dbReference>
<keyword evidence="3 5" id="KW-0442">Lipid degradation</keyword>
<dbReference type="Proteomes" id="UP000504609">
    <property type="component" value="Unplaced"/>
</dbReference>
<dbReference type="InterPro" id="IPR002921">
    <property type="entry name" value="Fungal_lipase-type"/>
</dbReference>
<name>A0A6J1GJH6_CUCMO</name>
<sequence length="407" mass="45931">METVGTSEKMIGNIAQRWRVLSGQDNWKNLLDPLDVDLRQYILHYGDMAQATYDGFNWNKMSKFAGDSHYARKDFFSKVGLAIANPYKYKVTKFLYATSGIEVSEAFLLKSLSGKAWNKESNWMGYVAVATDEGTTALGRRDIVIAWRGTIQAWEWVDDFNFPLVPATELFGAANPSNVHKGWLSIYTSKDSRSPYNPNSARQQVLAEVERLLEEYQDEEISITITGHSLGAALGTLNAADIVANQINKGKRQPQKLFPVTAFLFASPHVGDRNFRKFFNSMNNLHVLRTRNKVDLVPEYPLLGYVDVGVELVIDTLKSKYLKSPGCFRSWHSLEAYLHGVAGTQGIEGGFLLEVKRDIALVNKSLDALKDEYLVPASWWCVQNKGMVQDADGFWRLEDHERDDGKP</sequence>
<dbReference type="PANTHER" id="PTHR31828:SF1">
    <property type="entry name" value="PHOSPHOLIPASE A1-IIGAMMA"/>
    <property type="match status" value="1"/>
</dbReference>
<proteinExistence type="inferred from homology"/>
<dbReference type="EC" id="3.1.1.-" evidence="5"/>
<comment type="similarity">
    <text evidence="1 5">Belongs to the AB hydrolase superfamily. Lipase family.</text>
</comment>
<comment type="function">
    <text evidence="5">Acylhydrolase that catalyzes the hydrolysis of phospholipids at the sn-1 position.</text>
</comment>
<feature type="domain" description="Fungal lipase-type" evidence="6">
    <location>
        <begin position="144"/>
        <end position="302"/>
    </location>
</feature>